<feature type="transmembrane region" description="Helical" evidence="9">
    <location>
        <begin position="136"/>
        <end position="153"/>
    </location>
</feature>
<comment type="subcellular location">
    <subcellularLocation>
        <location evidence="1">Membrane</location>
        <topology evidence="1">Multi-pass membrane protein</topology>
    </subcellularLocation>
</comment>
<comment type="similarity">
    <text evidence="2">Belongs to the wax synthase family.</text>
</comment>
<protein>
    <recommendedName>
        <fullName evidence="10">Wax synthase domain-containing protein</fullName>
    </recommendedName>
</protein>
<gene>
    <name evidence="11" type="ORF">ACH5RR_013886</name>
</gene>
<keyword evidence="4 9" id="KW-0812">Transmembrane</keyword>
<keyword evidence="6" id="KW-0443">Lipid metabolism</keyword>
<dbReference type="GO" id="GO:0016746">
    <property type="term" value="F:acyltransferase activity"/>
    <property type="evidence" value="ECO:0007669"/>
    <property type="project" value="UniProtKB-KW"/>
</dbReference>
<dbReference type="GO" id="GO:0006629">
    <property type="term" value="P:lipid metabolic process"/>
    <property type="evidence" value="ECO:0007669"/>
    <property type="project" value="UniProtKB-KW"/>
</dbReference>
<dbReference type="EMBL" id="JBJUIK010000006">
    <property type="protein sequence ID" value="KAL3525514.1"/>
    <property type="molecule type" value="Genomic_DNA"/>
</dbReference>
<keyword evidence="7 9" id="KW-0472">Membrane</keyword>
<evidence type="ECO:0000256" key="8">
    <source>
        <dbReference type="ARBA" id="ARBA00023315"/>
    </source>
</evidence>
<dbReference type="PIRSF" id="PIRSF037006">
    <property type="entry name" value="Wax_synthase"/>
    <property type="match status" value="1"/>
</dbReference>
<evidence type="ECO:0000256" key="1">
    <source>
        <dbReference type="ARBA" id="ARBA00004141"/>
    </source>
</evidence>
<dbReference type="GO" id="GO:0016020">
    <property type="term" value="C:membrane"/>
    <property type="evidence" value="ECO:0007669"/>
    <property type="project" value="UniProtKB-SubCell"/>
</dbReference>
<keyword evidence="12" id="KW-1185">Reference proteome</keyword>
<dbReference type="Pfam" id="PF13813">
    <property type="entry name" value="MBOAT_2"/>
    <property type="match status" value="1"/>
</dbReference>
<evidence type="ECO:0000256" key="6">
    <source>
        <dbReference type="ARBA" id="ARBA00023098"/>
    </source>
</evidence>
<organism evidence="11 12">
    <name type="scientific">Cinchona calisaya</name>
    <dbReference type="NCBI Taxonomy" id="153742"/>
    <lineage>
        <taxon>Eukaryota</taxon>
        <taxon>Viridiplantae</taxon>
        <taxon>Streptophyta</taxon>
        <taxon>Embryophyta</taxon>
        <taxon>Tracheophyta</taxon>
        <taxon>Spermatophyta</taxon>
        <taxon>Magnoliopsida</taxon>
        <taxon>eudicotyledons</taxon>
        <taxon>Gunneridae</taxon>
        <taxon>Pentapetalae</taxon>
        <taxon>asterids</taxon>
        <taxon>lamiids</taxon>
        <taxon>Gentianales</taxon>
        <taxon>Rubiaceae</taxon>
        <taxon>Cinchonoideae</taxon>
        <taxon>Cinchoneae</taxon>
        <taxon>Cinchona</taxon>
    </lineage>
</organism>
<sequence length="361" mass="41370">MEMEIKQVIRKWMEGEINNFIKVWFLVIASLTYSYFVSKIVQKGPSRLLTFIPVIFLNILLPLNLHTLHLGVSSGFFLAWLCNFKLLMFAFDKGPLSKNSSNLSLSHFLALSCLPIKAHGHKNNFTKTSQKGLNSLWNYGIKLLLIPFFLKIYDYEEYLHPKIILVIYTIHIYIGLEILLAIIGGLVKSILGIEIEPQFDEPYLSTSLQDFWGKRWNLMVTRVLRPSVYEPVLNISLRFTGRRWAPLPAILATFIVSAIMHELIFFYMGRRWPTWEISCFFLLHGVCLVVEVAIKKYLVGRSGLPRILAAPLTVGFVMATGFWLFFPEFLRSNAMVRATEEYAAMGAFVSDVYTALISHGL</sequence>
<dbReference type="InterPro" id="IPR032805">
    <property type="entry name" value="Wax_synthase_dom"/>
</dbReference>
<evidence type="ECO:0000259" key="10">
    <source>
        <dbReference type="Pfam" id="PF13813"/>
    </source>
</evidence>
<dbReference type="InterPro" id="IPR044851">
    <property type="entry name" value="Wax_synthase"/>
</dbReference>
<feature type="transmembrane region" description="Helical" evidence="9">
    <location>
        <begin position="274"/>
        <end position="294"/>
    </location>
</feature>
<evidence type="ECO:0000256" key="3">
    <source>
        <dbReference type="ARBA" id="ARBA00022679"/>
    </source>
</evidence>
<evidence type="ECO:0000256" key="5">
    <source>
        <dbReference type="ARBA" id="ARBA00022989"/>
    </source>
</evidence>
<dbReference type="Proteomes" id="UP001630127">
    <property type="component" value="Unassembled WGS sequence"/>
</dbReference>
<dbReference type="PANTHER" id="PTHR31595:SF77">
    <property type="entry name" value="ACYL-COA--STEROL O-ACYLTRANSFERASE 1-LIKE"/>
    <property type="match status" value="1"/>
</dbReference>
<dbReference type="InterPro" id="IPR017088">
    <property type="entry name" value="Wax_synthase_Magnoliopsida"/>
</dbReference>
<name>A0ABD3A2Q6_9GENT</name>
<feature type="transmembrane region" description="Helical" evidence="9">
    <location>
        <begin position="48"/>
        <end position="65"/>
    </location>
</feature>
<keyword evidence="3" id="KW-0808">Transferase</keyword>
<evidence type="ECO:0000313" key="12">
    <source>
        <dbReference type="Proteomes" id="UP001630127"/>
    </source>
</evidence>
<feature type="domain" description="Wax synthase" evidence="10">
    <location>
        <begin position="196"/>
        <end position="282"/>
    </location>
</feature>
<evidence type="ECO:0000313" key="11">
    <source>
        <dbReference type="EMBL" id="KAL3525514.1"/>
    </source>
</evidence>
<accession>A0ABD3A2Q6</accession>
<feature type="transmembrane region" description="Helical" evidence="9">
    <location>
        <begin position="71"/>
        <end position="91"/>
    </location>
</feature>
<feature type="transmembrane region" description="Helical" evidence="9">
    <location>
        <begin position="20"/>
        <end position="36"/>
    </location>
</feature>
<feature type="transmembrane region" description="Helical" evidence="9">
    <location>
        <begin position="165"/>
        <end position="187"/>
    </location>
</feature>
<dbReference type="AlphaFoldDB" id="A0ABD3A2Q6"/>
<evidence type="ECO:0000256" key="9">
    <source>
        <dbReference type="SAM" id="Phobius"/>
    </source>
</evidence>
<keyword evidence="5 9" id="KW-1133">Transmembrane helix</keyword>
<evidence type="ECO:0000256" key="2">
    <source>
        <dbReference type="ARBA" id="ARBA00007282"/>
    </source>
</evidence>
<feature type="transmembrane region" description="Helical" evidence="9">
    <location>
        <begin position="306"/>
        <end position="326"/>
    </location>
</feature>
<keyword evidence="8" id="KW-0012">Acyltransferase</keyword>
<proteinExistence type="inferred from homology"/>
<feature type="transmembrane region" description="Helical" evidence="9">
    <location>
        <begin position="247"/>
        <end position="268"/>
    </location>
</feature>
<reference evidence="11 12" key="1">
    <citation type="submission" date="2024-11" db="EMBL/GenBank/DDBJ databases">
        <title>A near-complete genome assembly of Cinchona calisaya.</title>
        <authorList>
            <person name="Lian D.C."/>
            <person name="Zhao X.W."/>
            <person name="Wei L."/>
        </authorList>
    </citation>
    <scope>NUCLEOTIDE SEQUENCE [LARGE SCALE GENOMIC DNA]</scope>
    <source>
        <tissue evidence="11">Nenye</tissue>
    </source>
</reference>
<evidence type="ECO:0000256" key="7">
    <source>
        <dbReference type="ARBA" id="ARBA00023136"/>
    </source>
</evidence>
<evidence type="ECO:0000256" key="4">
    <source>
        <dbReference type="ARBA" id="ARBA00022692"/>
    </source>
</evidence>
<comment type="caution">
    <text evidence="11">The sequence shown here is derived from an EMBL/GenBank/DDBJ whole genome shotgun (WGS) entry which is preliminary data.</text>
</comment>
<dbReference type="PANTHER" id="PTHR31595">
    <property type="entry name" value="LONG-CHAIN-ALCOHOL O-FATTY-ACYLTRANSFERASE 3-RELATED"/>
    <property type="match status" value="1"/>
</dbReference>